<dbReference type="PANTHER" id="PTHR48079">
    <property type="entry name" value="PROTEIN YEEZ"/>
    <property type="match status" value="1"/>
</dbReference>
<dbReference type="GO" id="GO:0004029">
    <property type="term" value="F:aldehyde dehydrogenase (NAD+) activity"/>
    <property type="evidence" value="ECO:0007669"/>
    <property type="project" value="TreeGrafter"/>
</dbReference>
<dbReference type="Gene3D" id="3.40.50.720">
    <property type="entry name" value="NAD(P)-binding Rossmann-like Domain"/>
    <property type="match status" value="1"/>
</dbReference>
<keyword evidence="3" id="KW-1185">Reference proteome</keyword>
<dbReference type="PANTHER" id="PTHR48079:SF3">
    <property type="entry name" value="NAD-DEPENDENT EPIMERASE_DEHYDRATASE DOMAIN-CONTAINING PROTEIN"/>
    <property type="match status" value="1"/>
</dbReference>
<evidence type="ECO:0000259" key="1">
    <source>
        <dbReference type="Pfam" id="PF01370"/>
    </source>
</evidence>
<dbReference type="AlphaFoldDB" id="A0A0D2ENQ0"/>
<dbReference type="OrthoDB" id="2735536at2759"/>
<dbReference type="GO" id="GO:0005737">
    <property type="term" value="C:cytoplasm"/>
    <property type="evidence" value="ECO:0007669"/>
    <property type="project" value="TreeGrafter"/>
</dbReference>
<organism evidence="2 3">
    <name type="scientific">Exophiala xenobiotica</name>
    <dbReference type="NCBI Taxonomy" id="348802"/>
    <lineage>
        <taxon>Eukaryota</taxon>
        <taxon>Fungi</taxon>
        <taxon>Dikarya</taxon>
        <taxon>Ascomycota</taxon>
        <taxon>Pezizomycotina</taxon>
        <taxon>Eurotiomycetes</taxon>
        <taxon>Chaetothyriomycetidae</taxon>
        <taxon>Chaetothyriales</taxon>
        <taxon>Herpotrichiellaceae</taxon>
        <taxon>Exophiala</taxon>
    </lineage>
</organism>
<evidence type="ECO:0000313" key="3">
    <source>
        <dbReference type="Proteomes" id="UP000054342"/>
    </source>
</evidence>
<protein>
    <recommendedName>
        <fullName evidence="1">NAD-dependent epimerase/dehydratase domain-containing protein</fullName>
    </recommendedName>
</protein>
<proteinExistence type="predicted"/>
<dbReference type="Pfam" id="PF01370">
    <property type="entry name" value="Epimerase"/>
    <property type="match status" value="1"/>
</dbReference>
<name>A0A0D2ENQ0_9EURO</name>
<dbReference type="GeneID" id="25326958"/>
<accession>A0A0D2ENQ0</accession>
<dbReference type="InterPro" id="IPR001509">
    <property type="entry name" value="Epimerase_deHydtase"/>
</dbReference>
<gene>
    <name evidence="2" type="ORF">PV05_05050</name>
</gene>
<dbReference type="InterPro" id="IPR036291">
    <property type="entry name" value="NAD(P)-bd_dom_sf"/>
</dbReference>
<dbReference type="RefSeq" id="XP_013316969.1">
    <property type="nucleotide sequence ID" value="XM_013461515.1"/>
</dbReference>
<evidence type="ECO:0000313" key="2">
    <source>
        <dbReference type="EMBL" id="KIW56385.1"/>
    </source>
</evidence>
<sequence>MISTKRRSELCIYTVEQNISMILYTMLEIPPSLKRACASSLHFHLHHYTHTRISLFLSSTLELSMSPKTALVTGANGFLGYAVCRAFSLAGWTTYGLMRSNKSALDLLKEEIIPIIGTAADPSFISELPPIDVVICCSGDPSNFGAHSKDITSMIQQLSKIAQANGHGKPLAIISSGCKDYGTTLRHGEPGLAPHTEQSPLNFPPILTERVHGALDMMKLTDDFDCVVTRPTTLYGRSGSYYGFIFALAEAARNQSNGVMSIPSDAHAILHGTHVDDVANAYLAIAEAPRDIVAGQVYNISSHRYETLGEIAEVVQKHHGIEFKYVDPADGDNEAYAIKLVFDFPQWVGSDKLRKDTGWRDRKPLFTEGYQLYRTAYEAAAQAKTEQHERIMRTAQGFGLKLD</sequence>
<dbReference type="InterPro" id="IPR051783">
    <property type="entry name" value="NAD(P)-dependent_oxidoreduct"/>
</dbReference>
<dbReference type="EMBL" id="KN847319">
    <property type="protein sequence ID" value="KIW56385.1"/>
    <property type="molecule type" value="Genomic_DNA"/>
</dbReference>
<dbReference type="HOGENOM" id="CLU_685169_0_0_1"/>
<dbReference type="Proteomes" id="UP000054342">
    <property type="component" value="Unassembled WGS sequence"/>
</dbReference>
<dbReference type="SUPFAM" id="SSF51735">
    <property type="entry name" value="NAD(P)-binding Rossmann-fold domains"/>
    <property type="match status" value="1"/>
</dbReference>
<feature type="domain" description="NAD-dependent epimerase/dehydratase" evidence="1">
    <location>
        <begin position="70"/>
        <end position="300"/>
    </location>
</feature>
<reference evidence="2 3" key="1">
    <citation type="submission" date="2015-01" db="EMBL/GenBank/DDBJ databases">
        <title>The Genome Sequence of Exophiala xenobiotica CBS118157.</title>
        <authorList>
            <consortium name="The Broad Institute Genomics Platform"/>
            <person name="Cuomo C."/>
            <person name="de Hoog S."/>
            <person name="Gorbushina A."/>
            <person name="Stielow B."/>
            <person name="Teixiera M."/>
            <person name="Abouelleil A."/>
            <person name="Chapman S.B."/>
            <person name="Priest M."/>
            <person name="Young S.K."/>
            <person name="Wortman J."/>
            <person name="Nusbaum C."/>
            <person name="Birren B."/>
        </authorList>
    </citation>
    <scope>NUCLEOTIDE SEQUENCE [LARGE SCALE GENOMIC DNA]</scope>
    <source>
        <strain evidence="2 3">CBS 118157</strain>
    </source>
</reference>